<feature type="transmembrane region" description="Helical" evidence="6">
    <location>
        <begin position="247"/>
        <end position="268"/>
    </location>
</feature>
<evidence type="ECO:0000313" key="9">
    <source>
        <dbReference type="Proteomes" id="UP000800092"/>
    </source>
</evidence>
<dbReference type="Pfam" id="PF20684">
    <property type="entry name" value="Fung_rhodopsin"/>
    <property type="match status" value="1"/>
</dbReference>
<evidence type="ECO:0000256" key="1">
    <source>
        <dbReference type="ARBA" id="ARBA00004141"/>
    </source>
</evidence>
<protein>
    <recommendedName>
        <fullName evidence="7">Rhodopsin domain-containing protein</fullName>
    </recommendedName>
</protein>
<feature type="transmembrane region" description="Helical" evidence="6">
    <location>
        <begin position="82"/>
        <end position="107"/>
    </location>
</feature>
<sequence>MESIATFLNPRHHGSHRGEDGSSVQSSMHFQLPTPNYINPVTRRKAMPGVCIPLMILSTATVAVRIWSRFSHQTGRFGIDDVFILGAWAVAMALSIGAIVAVENFGFDRHIWDVFPTELAPGAKLAWVGQVIFLVTTCLCKIGILLFYRRLTSGTTSKGLYYATWAGIVFTAFYGVVFIIVLCTTCKPLNAYWLSYSPTYNAPHICDHPGAGPPVSGALSVFSDLYAVVLPYLLVRKLQISWRQRCGLYMIFSFGLFVVGCGIARTVLLDKLSLRTFDVTWTSHDIFIASNLEAQLSVIGACLPNLRKLFGSFFGESPRSIYENMRIGSPKLFRSSKKSGASSAAASDPALNKRRMSIYKTEDIEMAVESVTSRSDYSRSRDKPLPKIYENRFSSASEENLSERTKSNISVAKSQWRNMKIPHTVF</sequence>
<evidence type="ECO:0000256" key="3">
    <source>
        <dbReference type="ARBA" id="ARBA00022989"/>
    </source>
</evidence>
<keyword evidence="9" id="KW-1185">Reference proteome</keyword>
<keyword evidence="2 6" id="KW-0812">Transmembrane</keyword>
<dbReference type="AlphaFoldDB" id="A0A6A6H3S7"/>
<evidence type="ECO:0000256" key="2">
    <source>
        <dbReference type="ARBA" id="ARBA00022692"/>
    </source>
</evidence>
<proteinExistence type="inferred from homology"/>
<dbReference type="PANTHER" id="PTHR33048">
    <property type="entry name" value="PTH11-LIKE INTEGRAL MEMBRANE PROTEIN (AFU_ORTHOLOGUE AFUA_5G11245)"/>
    <property type="match status" value="1"/>
</dbReference>
<accession>A0A6A6H3S7</accession>
<dbReference type="EMBL" id="ML991816">
    <property type="protein sequence ID" value="KAF2232350.1"/>
    <property type="molecule type" value="Genomic_DNA"/>
</dbReference>
<comment type="similarity">
    <text evidence="5">Belongs to the SAT4 family.</text>
</comment>
<dbReference type="InterPro" id="IPR049326">
    <property type="entry name" value="Rhodopsin_dom_fungi"/>
</dbReference>
<comment type="subcellular location">
    <subcellularLocation>
        <location evidence="1">Membrane</location>
        <topology evidence="1">Multi-pass membrane protein</topology>
    </subcellularLocation>
</comment>
<feature type="transmembrane region" description="Helical" evidence="6">
    <location>
        <begin position="160"/>
        <end position="182"/>
    </location>
</feature>
<evidence type="ECO:0000256" key="4">
    <source>
        <dbReference type="ARBA" id="ARBA00023136"/>
    </source>
</evidence>
<evidence type="ECO:0000256" key="5">
    <source>
        <dbReference type="ARBA" id="ARBA00038359"/>
    </source>
</evidence>
<gene>
    <name evidence="8" type="ORF">EV356DRAFT_250624</name>
</gene>
<dbReference type="GO" id="GO:0016020">
    <property type="term" value="C:membrane"/>
    <property type="evidence" value="ECO:0007669"/>
    <property type="project" value="UniProtKB-SubCell"/>
</dbReference>
<feature type="transmembrane region" description="Helical" evidence="6">
    <location>
        <begin position="127"/>
        <end position="148"/>
    </location>
</feature>
<evidence type="ECO:0000256" key="6">
    <source>
        <dbReference type="SAM" id="Phobius"/>
    </source>
</evidence>
<feature type="transmembrane region" description="Helical" evidence="6">
    <location>
        <begin position="217"/>
        <end position="235"/>
    </location>
</feature>
<keyword evidence="4 6" id="KW-0472">Membrane</keyword>
<feature type="domain" description="Rhodopsin" evidence="7">
    <location>
        <begin position="64"/>
        <end position="310"/>
    </location>
</feature>
<reference evidence="8" key="1">
    <citation type="journal article" date="2020" name="Stud. Mycol.">
        <title>101 Dothideomycetes genomes: a test case for predicting lifestyles and emergence of pathogens.</title>
        <authorList>
            <person name="Haridas S."/>
            <person name="Albert R."/>
            <person name="Binder M."/>
            <person name="Bloem J."/>
            <person name="Labutti K."/>
            <person name="Salamov A."/>
            <person name="Andreopoulos B."/>
            <person name="Baker S."/>
            <person name="Barry K."/>
            <person name="Bills G."/>
            <person name="Bluhm B."/>
            <person name="Cannon C."/>
            <person name="Castanera R."/>
            <person name="Culley D."/>
            <person name="Daum C."/>
            <person name="Ezra D."/>
            <person name="Gonzalez J."/>
            <person name="Henrissat B."/>
            <person name="Kuo A."/>
            <person name="Liang C."/>
            <person name="Lipzen A."/>
            <person name="Lutzoni F."/>
            <person name="Magnuson J."/>
            <person name="Mondo S."/>
            <person name="Nolan M."/>
            <person name="Ohm R."/>
            <person name="Pangilinan J."/>
            <person name="Park H.-J."/>
            <person name="Ramirez L."/>
            <person name="Alfaro M."/>
            <person name="Sun H."/>
            <person name="Tritt A."/>
            <person name="Yoshinaga Y."/>
            <person name="Zwiers L.-H."/>
            <person name="Turgeon B."/>
            <person name="Goodwin S."/>
            <person name="Spatafora J."/>
            <person name="Crous P."/>
            <person name="Grigoriev I."/>
        </authorList>
    </citation>
    <scope>NUCLEOTIDE SEQUENCE</scope>
    <source>
        <strain evidence="8">Tuck. ex Michener</strain>
    </source>
</reference>
<evidence type="ECO:0000259" key="7">
    <source>
        <dbReference type="Pfam" id="PF20684"/>
    </source>
</evidence>
<evidence type="ECO:0000313" key="8">
    <source>
        <dbReference type="EMBL" id="KAF2232350.1"/>
    </source>
</evidence>
<name>A0A6A6H3S7_VIRVR</name>
<dbReference type="Proteomes" id="UP000800092">
    <property type="component" value="Unassembled WGS sequence"/>
</dbReference>
<organism evidence="8 9">
    <name type="scientific">Viridothelium virens</name>
    <name type="common">Speckled blister lichen</name>
    <name type="synonym">Trypethelium virens</name>
    <dbReference type="NCBI Taxonomy" id="1048519"/>
    <lineage>
        <taxon>Eukaryota</taxon>
        <taxon>Fungi</taxon>
        <taxon>Dikarya</taxon>
        <taxon>Ascomycota</taxon>
        <taxon>Pezizomycotina</taxon>
        <taxon>Dothideomycetes</taxon>
        <taxon>Dothideomycetes incertae sedis</taxon>
        <taxon>Trypetheliales</taxon>
        <taxon>Trypetheliaceae</taxon>
        <taxon>Viridothelium</taxon>
    </lineage>
</organism>
<dbReference type="OrthoDB" id="4525788at2759"/>
<keyword evidence="3 6" id="KW-1133">Transmembrane helix</keyword>
<dbReference type="PANTHER" id="PTHR33048:SF129">
    <property type="entry name" value="INTEGRAL MEMBRANE PROTEIN-RELATED"/>
    <property type="match status" value="1"/>
</dbReference>
<feature type="transmembrane region" description="Helical" evidence="6">
    <location>
        <begin position="46"/>
        <end position="70"/>
    </location>
</feature>
<dbReference type="InterPro" id="IPR052337">
    <property type="entry name" value="SAT4-like"/>
</dbReference>